<sequence length="360" mass="39568">MENRDQVPVHDDQESSTIRDTPPQYGEVGDAASQLLLGAVDATDDGRIAVNLDSRVARAFTRFIDVPNEEEDSILPPVYTSLPTWTLPMNIVIQVVGSRGDVQPFVALGNELQKSGHRVRIGTHAVFKSFVQNSGLEFYAIGGDPTELMAYMVKNPGLIPSMKTLKSGEINRKREMIAQMLKGCWRSCIEPDEDSGAPFVANAIIANPVGFAHIHCAQALSIPLHTLFTMPWSPTRAFPHPLANLTNASTDPKIGNYLSYGLVQALTWQGLADIINDFRKSLDLTILPFTEAPFVAETLRIPFTYTWSPALVPKPKDWGDHIDVSGFIFRTPPNYEPPAELAEFLKAGPPPIYIGFGSIV</sequence>
<feature type="non-terminal residue" evidence="1">
    <location>
        <position position="360"/>
    </location>
</feature>
<reference evidence="1" key="1">
    <citation type="submission" date="2022-10" db="EMBL/GenBank/DDBJ databases">
        <title>Culturing micro-colonial fungi from biological soil crusts in the Mojave desert and describing Neophaeococcomyces mojavensis, and introducing the new genera and species Taxawa tesnikishii.</title>
        <authorList>
            <person name="Kurbessoian T."/>
            <person name="Stajich J.E."/>
        </authorList>
    </citation>
    <scope>NUCLEOTIDE SEQUENCE</scope>
    <source>
        <strain evidence="1">JES_112</strain>
    </source>
</reference>
<accession>A0ACC3ACS0</accession>
<comment type="caution">
    <text evidence="1">The sequence shown here is derived from an EMBL/GenBank/DDBJ whole genome shotgun (WGS) entry which is preliminary data.</text>
</comment>
<dbReference type="EMBL" id="JAPDRQ010000037">
    <property type="protein sequence ID" value="KAJ9659746.1"/>
    <property type="molecule type" value="Genomic_DNA"/>
</dbReference>
<protein>
    <submittedName>
        <fullName evidence="1">Uncharacterized protein</fullName>
    </submittedName>
</protein>
<gene>
    <name evidence="1" type="ORF">H2198_002994</name>
</gene>
<evidence type="ECO:0000313" key="2">
    <source>
        <dbReference type="Proteomes" id="UP001172386"/>
    </source>
</evidence>
<evidence type="ECO:0000313" key="1">
    <source>
        <dbReference type="EMBL" id="KAJ9659746.1"/>
    </source>
</evidence>
<proteinExistence type="predicted"/>
<organism evidence="1 2">
    <name type="scientific">Neophaeococcomyces mojaviensis</name>
    <dbReference type="NCBI Taxonomy" id="3383035"/>
    <lineage>
        <taxon>Eukaryota</taxon>
        <taxon>Fungi</taxon>
        <taxon>Dikarya</taxon>
        <taxon>Ascomycota</taxon>
        <taxon>Pezizomycotina</taxon>
        <taxon>Eurotiomycetes</taxon>
        <taxon>Chaetothyriomycetidae</taxon>
        <taxon>Chaetothyriales</taxon>
        <taxon>Chaetothyriales incertae sedis</taxon>
        <taxon>Neophaeococcomyces</taxon>
    </lineage>
</organism>
<name>A0ACC3ACS0_9EURO</name>
<dbReference type="Proteomes" id="UP001172386">
    <property type="component" value="Unassembled WGS sequence"/>
</dbReference>
<keyword evidence="2" id="KW-1185">Reference proteome</keyword>